<feature type="repeat" description="TPR" evidence="3">
    <location>
        <begin position="339"/>
        <end position="372"/>
    </location>
</feature>
<dbReference type="Gene3D" id="3.40.50.300">
    <property type="entry name" value="P-loop containing nucleotide triphosphate hydrolases"/>
    <property type="match status" value="1"/>
</dbReference>
<feature type="repeat" description="TPR" evidence="3">
    <location>
        <begin position="237"/>
        <end position="270"/>
    </location>
</feature>
<evidence type="ECO:0000256" key="1">
    <source>
        <dbReference type="ARBA" id="ARBA00022737"/>
    </source>
</evidence>
<dbReference type="InterPro" id="IPR027417">
    <property type="entry name" value="P-loop_NTPase"/>
</dbReference>
<dbReference type="PANTHER" id="PTHR45586:SF1">
    <property type="entry name" value="LIPOPOLYSACCHARIDE ASSEMBLY PROTEIN B"/>
    <property type="match status" value="1"/>
</dbReference>
<feature type="repeat" description="TPR" evidence="3">
    <location>
        <begin position="43"/>
        <end position="76"/>
    </location>
</feature>
<evidence type="ECO:0000313" key="5">
    <source>
        <dbReference type="Proteomes" id="UP000640583"/>
    </source>
</evidence>
<dbReference type="Pfam" id="PF13469">
    <property type="entry name" value="Sulfotransfer_3"/>
    <property type="match status" value="1"/>
</dbReference>
<sequence length="717" mass="80219">MLPINPQQIPALYKQALALKAKGDGDGARKLLEQIIVTRPQTAEAHFQLGELYLLALDFRKASASLAKAAAIKPREGAIWMRWTEALIRLNDTAETTTALKQLASSGLPAATQKQIAARMSASASKTKVDTGGVNPKDLQAIVARLNKADFTGAEKLIRNLLRKFTNVALLHNMLATALMELGRLEEAQQAARKSAALDRNYAEAWTTLGDLCLRLGQSGEAVSTLEQARSLTPAAPKVLLNLGKAHSAQGHTSLAMETLDLCLKHDPKSSEAWFVKARIQADIQDHKSAMESLSMARKLGLDTVPLVNLEASTLNALSTPEKAIDLLDREIKRMADNASFHRTRATILQSMGRFDDARDSFRAAITLDPTNGQTYRSLSASHKFTEGDPLIEELETVWNRIDLQDDDRLQLGYALSKAMEDSKQYEKVFPYLNAASELVRKVHPYDVDTRRKEIDKVKTIFADFQPDNHPLTSSDEAYAPVFVTGMPRSGTTLVEQIISSHSTMTGAGELGRFSRSAFELSMMPTSPDHVDHLTPESIRDLAEDYKTYISEILPDADQITDKSIQTYLLMGLVWLAMPKAKVIVVRRDPRDNLLSIYKNLFPEGRHLYSYDLEDLAAYYLMFDEIIDFWRDIAPDRFYEIQYEDLISDPEVQSRALIEAAGLPWEDACLNFHQNKRRVDTLSVFQVRQPMYKSSMAAWKRYENDLAPLIKGLEQSS</sequence>
<evidence type="ECO:0000313" key="4">
    <source>
        <dbReference type="EMBL" id="MBI1492250.1"/>
    </source>
</evidence>
<organism evidence="4 5">
    <name type="scientific">Halocynthiibacter styelae</name>
    <dbReference type="NCBI Taxonomy" id="2761955"/>
    <lineage>
        <taxon>Bacteria</taxon>
        <taxon>Pseudomonadati</taxon>
        <taxon>Pseudomonadota</taxon>
        <taxon>Alphaproteobacteria</taxon>
        <taxon>Rhodobacterales</taxon>
        <taxon>Paracoccaceae</taxon>
        <taxon>Halocynthiibacter</taxon>
    </lineage>
</organism>
<proteinExistence type="predicted"/>
<dbReference type="AlphaFoldDB" id="A0A8J7IVE4"/>
<dbReference type="SMART" id="SM00028">
    <property type="entry name" value="TPR"/>
    <property type="match status" value="7"/>
</dbReference>
<dbReference type="InterPro" id="IPR011990">
    <property type="entry name" value="TPR-like_helical_dom_sf"/>
</dbReference>
<dbReference type="Proteomes" id="UP000640583">
    <property type="component" value="Unassembled WGS sequence"/>
</dbReference>
<dbReference type="Gene3D" id="1.25.40.10">
    <property type="entry name" value="Tetratricopeptide repeat domain"/>
    <property type="match status" value="3"/>
</dbReference>
<evidence type="ECO:0000256" key="3">
    <source>
        <dbReference type="PROSITE-ProRule" id="PRU00339"/>
    </source>
</evidence>
<dbReference type="InterPro" id="IPR051012">
    <property type="entry name" value="CellSynth/LPSAsmb/PSIAsmb"/>
</dbReference>
<protein>
    <submittedName>
        <fullName evidence="4">Sulfotransferase</fullName>
    </submittedName>
</protein>
<feature type="repeat" description="TPR" evidence="3">
    <location>
        <begin position="203"/>
        <end position="236"/>
    </location>
</feature>
<accession>A0A8J7IVE4</accession>
<keyword evidence="5" id="KW-1185">Reference proteome</keyword>
<dbReference type="PROSITE" id="PS50005">
    <property type="entry name" value="TPR"/>
    <property type="match status" value="4"/>
</dbReference>
<keyword evidence="2 3" id="KW-0802">TPR repeat</keyword>
<dbReference type="RefSeq" id="WP_228847195.1">
    <property type="nucleotide sequence ID" value="NZ_JADCKQ010000001.1"/>
</dbReference>
<dbReference type="PANTHER" id="PTHR45586">
    <property type="entry name" value="TPR REPEAT-CONTAINING PROTEIN PA4667"/>
    <property type="match status" value="1"/>
</dbReference>
<dbReference type="SUPFAM" id="SSF48452">
    <property type="entry name" value="TPR-like"/>
    <property type="match status" value="2"/>
</dbReference>
<gene>
    <name evidence="4" type="ORF">H1D41_01225</name>
</gene>
<dbReference type="SUPFAM" id="SSF52540">
    <property type="entry name" value="P-loop containing nucleoside triphosphate hydrolases"/>
    <property type="match status" value="1"/>
</dbReference>
<dbReference type="Pfam" id="PF14559">
    <property type="entry name" value="TPR_19"/>
    <property type="match status" value="1"/>
</dbReference>
<keyword evidence="1" id="KW-0677">Repeat</keyword>
<dbReference type="EMBL" id="JADCKQ010000001">
    <property type="protein sequence ID" value="MBI1492250.1"/>
    <property type="molecule type" value="Genomic_DNA"/>
</dbReference>
<dbReference type="Pfam" id="PF13181">
    <property type="entry name" value="TPR_8"/>
    <property type="match status" value="2"/>
</dbReference>
<reference evidence="4" key="1">
    <citation type="submission" date="2020-10" db="EMBL/GenBank/DDBJ databases">
        <title>Paenihalocynthiibacter styelae gen. nov., sp. nov., isolated from stalked sea squirt Styela clava.</title>
        <authorList>
            <person name="Kim Y.-O."/>
            <person name="Yoon J.-H."/>
        </authorList>
    </citation>
    <scope>NUCLEOTIDE SEQUENCE</scope>
    <source>
        <strain evidence="4">MYP1-1</strain>
    </source>
</reference>
<dbReference type="Pfam" id="PF13432">
    <property type="entry name" value="TPR_16"/>
    <property type="match status" value="1"/>
</dbReference>
<dbReference type="InterPro" id="IPR019734">
    <property type="entry name" value="TPR_rpt"/>
</dbReference>
<comment type="caution">
    <text evidence="4">The sequence shown here is derived from an EMBL/GenBank/DDBJ whole genome shotgun (WGS) entry which is preliminary data.</text>
</comment>
<evidence type="ECO:0000256" key="2">
    <source>
        <dbReference type="ARBA" id="ARBA00022803"/>
    </source>
</evidence>
<name>A0A8J7IVE4_9RHOB</name>